<dbReference type="Proteomes" id="UP001203338">
    <property type="component" value="Unassembled WGS sequence"/>
</dbReference>
<dbReference type="InterPro" id="IPR050326">
    <property type="entry name" value="NAD_dep_DNA_ligaseB"/>
</dbReference>
<reference evidence="11 12" key="1">
    <citation type="submission" date="2022-05" db="EMBL/GenBank/DDBJ databases">
        <authorList>
            <person name="Park J.-S."/>
        </authorList>
    </citation>
    <scope>NUCLEOTIDE SEQUENCE [LARGE SCALE GENOMIC DNA]</scope>
    <source>
        <strain evidence="11 12">2012CJ34-2</strain>
    </source>
</reference>
<keyword evidence="3" id="KW-0235">DNA replication</keyword>
<evidence type="ECO:0000256" key="6">
    <source>
        <dbReference type="ARBA" id="ARBA00023204"/>
    </source>
</evidence>
<comment type="catalytic activity">
    <reaction evidence="7">
        <text>NAD(+) + (deoxyribonucleotide)n-3'-hydroxyl + 5'-phospho-(deoxyribonucleotide)m = (deoxyribonucleotide)n+m + AMP + beta-nicotinamide D-nucleotide.</text>
        <dbReference type="EC" id="6.5.1.2"/>
    </reaction>
</comment>
<dbReference type="InterPro" id="IPR001679">
    <property type="entry name" value="DNA_ligase"/>
</dbReference>
<keyword evidence="5" id="KW-0520">NAD</keyword>
<evidence type="ECO:0000256" key="9">
    <source>
        <dbReference type="SAM" id="SignalP"/>
    </source>
</evidence>
<dbReference type="InterPro" id="IPR004150">
    <property type="entry name" value="NAD_DNA_ligase_OB"/>
</dbReference>
<evidence type="ECO:0000256" key="1">
    <source>
        <dbReference type="ARBA" id="ARBA00012722"/>
    </source>
</evidence>
<dbReference type="Pfam" id="PF03120">
    <property type="entry name" value="OB_DNA_ligase"/>
    <property type="match status" value="1"/>
</dbReference>
<dbReference type="InterPro" id="IPR010994">
    <property type="entry name" value="RuvA_2-like"/>
</dbReference>
<dbReference type="Pfam" id="PF01653">
    <property type="entry name" value="DNA_ligase_aden"/>
    <property type="match status" value="1"/>
</dbReference>
<dbReference type="InterPro" id="IPR013840">
    <property type="entry name" value="DNAligase_N"/>
</dbReference>
<organism evidence="11 12">
    <name type="scientific">Parendozoicomonas callyspongiae</name>
    <dbReference type="NCBI Taxonomy" id="2942213"/>
    <lineage>
        <taxon>Bacteria</taxon>
        <taxon>Pseudomonadati</taxon>
        <taxon>Pseudomonadota</taxon>
        <taxon>Gammaproteobacteria</taxon>
        <taxon>Oceanospirillales</taxon>
        <taxon>Endozoicomonadaceae</taxon>
        <taxon>Parendozoicomonas</taxon>
    </lineage>
</organism>
<accession>A0ABT0PF69</accession>
<dbReference type="RefSeq" id="WP_249699093.1">
    <property type="nucleotide sequence ID" value="NZ_JAMFLX010000009.1"/>
</dbReference>
<keyword evidence="6" id="KW-0234">DNA repair</keyword>
<dbReference type="SMART" id="SM00532">
    <property type="entry name" value="LIGANc"/>
    <property type="match status" value="1"/>
</dbReference>
<evidence type="ECO:0000256" key="7">
    <source>
        <dbReference type="ARBA" id="ARBA00034005"/>
    </source>
</evidence>
<feature type="chain" id="PRO_5047174970" description="DNA ligase (NAD(+))" evidence="9">
    <location>
        <begin position="20"/>
        <end position="556"/>
    </location>
</feature>
<evidence type="ECO:0000256" key="3">
    <source>
        <dbReference type="ARBA" id="ARBA00022705"/>
    </source>
</evidence>
<feature type="domain" description="NAD-dependent DNA ligase N-terminal" evidence="10">
    <location>
        <begin position="28"/>
        <end position="434"/>
    </location>
</feature>
<dbReference type="EC" id="6.5.1.2" evidence="1"/>
<proteinExistence type="predicted"/>
<keyword evidence="2" id="KW-0436">Ligase</keyword>
<dbReference type="EMBL" id="JAMFLX010000009">
    <property type="protein sequence ID" value="MCL6269965.1"/>
    <property type="molecule type" value="Genomic_DNA"/>
</dbReference>
<keyword evidence="4" id="KW-0227">DNA damage</keyword>
<evidence type="ECO:0000313" key="12">
    <source>
        <dbReference type="Proteomes" id="UP001203338"/>
    </source>
</evidence>
<sequence length="556" mass="62712">MFRLFSFIFLLSLNHFAQAECKDIPQEQLQQELDALLQAISFNNKRYEAGKPAINDDEYDALIKQQRSLSRCLKKSSEITSETTPPLDNRHRFPMGSLNKAEGKGDVVSFLERAKRLGTPVIVQPKIDGIAIELVYHKGSLVQALSRGQWRSGQGLDLLTKVKQIRAVPDNIPSNLTEVVIHGELYAFPSNEEAQKSASSRHYVAGLMNRQKAPREELEKLQFFPWHWVNSPSASLRRNSSQLEEWGLASTSGYIHLVQDLDDIATLRRSYDLKNQRLELPLDGIVIKMDNQIIQKKLGHNDGTPYWAIAWKFQPQATATKVSDIRWTIGRTGQITVLLDIEPVTLQGIDIETLNAGPVEYVQTLNIAKSDTITIALKGSSTPVMGKVIVRPSSRELAELPDQAHYNGLTCLQLSTACQKQFIARVKWLTGKHGLDLPNFNQNHIEELVDKGRLKKISDIFSLKAPEDISAEAEKILSKPDLSLSQTIRALSIPEVGRKKSLWLAEKAKNWNTILDSSPNQIQLWLKMTQNEARTVIEYLNNKEVHSVLNRLNISH</sequence>
<dbReference type="InterPro" id="IPR013839">
    <property type="entry name" value="DNAligase_adenylation"/>
</dbReference>
<dbReference type="PANTHER" id="PTHR47810:SF1">
    <property type="entry name" value="DNA LIGASE B"/>
    <property type="match status" value="1"/>
</dbReference>
<dbReference type="PANTHER" id="PTHR47810">
    <property type="entry name" value="DNA LIGASE"/>
    <property type="match status" value="1"/>
</dbReference>
<evidence type="ECO:0000256" key="4">
    <source>
        <dbReference type="ARBA" id="ARBA00022763"/>
    </source>
</evidence>
<gene>
    <name evidence="11" type="ORF">M3P05_08440</name>
</gene>
<evidence type="ECO:0000256" key="5">
    <source>
        <dbReference type="ARBA" id="ARBA00023027"/>
    </source>
</evidence>
<comment type="caution">
    <text evidence="11">The sequence shown here is derived from an EMBL/GenBank/DDBJ whole genome shotgun (WGS) entry which is preliminary data.</text>
</comment>
<keyword evidence="9" id="KW-0732">Signal</keyword>
<dbReference type="InterPro" id="IPR012340">
    <property type="entry name" value="NA-bd_OB-fold"/>
</dbReference>
<dbReference type="PIRSF" id="PIRSF001604">
    <property type="entry name" value="LigA"/>
    <property type="match status" value="1"/>
</dbReference>
<feature type="signal peptide" evidence="9">
    <location>
        <begin position="1"/>
        <end position="19"/>
    </location>
</feature>
<evidence type="ECO:0000259" key="10">
    <source>
        <dbReference type="SMART" id="SM00532"/>
    </source>
</evidence>
<evidence type="ECO:0000256" key="8">
    <source>
        <dbReference type="SAM" id="MobiDB-lite"/>
    </source>
</evidence>
<dbReference type="Gene3D" id="2.40.50.140">
    <property type="entry name" value="Nucleic acid-binding proteins"/>
    <property type="match status" value="1"/>
</dbReference>
<dbReference type="SUPFAM" id="SSF56091">
    <property type="entry name" value="DNA ligase/mRNA capping enzyme, catalytic domain"/>
    <property type="match status" value="1"/>
</dbReference>
<dbReference type="Gene3D" id="3.30.470.30">
    <property type="entry name" value="DNA ligase/mRNA capping enzyme"/>
    <property type="match status" value="1"/>
</dbReference>
<dbReference type="Gene3D" id="1.10.150.20">
    <property type="entry name" value="5' to 3' exonuclease, C-terminal subdomain"/>
    <property type="match status" value="1"/>
</dbReference>
<protein>
    <recommendedName>
        <fullName evidence="1">DNA ligase (NAD(+))</fullName>
        <ecNumber evidence="1">6.5.1.2</ecNumber>
    </recommendedName>
</protein>
<dbReference type="SUPFAM" id="SSF47781">
    <property type="entry name" value="RuvA domain 2-like"/>
    <property type="match status" value="1"/>
</dbReference>
<evidence type="ECO:0000256" key="2">
    <source>
        <dbReference type="ARBA" id="ARBA00022598"/>
    </source>
</evidence>
<keyword evidence="12" id="KW-1185">Reference proteome</keyword>
<evidence type="ECO:0000313" key="11">
    <source>
        <dbReference type="EMBL" id="MCL6269965.1"/>
    </source>
</evidence>
<dbReference type="SUPFAM" id="SSF50249">
    <property type="entry name" value="Nucleic acid-binding proteins"/>
    <property type="match status" value="1"/>
</dbReference>
<feature type="region of interest" description="Disordered" evidence="8">
    <location>
        <begin position="74"/>
        <end position="98"/>
    </location>
</feature>
<name>A0ABT0PF69_9GAMM</name>